<comment type="caution">
    <text evidence="3">The sequence shown here is derived from an EMBL/GenBank/DDBJ whole genome shotgun (WGS) entry which is preliminary data.</text>
</comment>
<dbReference type="Pfam" id="PF01535">
    <property type="entry name" value="PPR"/>
    <property type="match status" value="1"/>
</dbReference>
<sequence length="242" mass="26159">MQTRGIKGDKVTMAGLVLACTHLGALELGKWCHACIMKQRIEVDVALGTALVDMYAKCGSIETAIQVFHGMPEKDVMAWTALILGLAMCGQAENALQYFDEMQIEGVEPDAITFVGVLAACSHAGLVDEGIAHFNSMSDTYDIQPTVEHYGGLVDMLGRAGRIADAEELIESMPMAPDHFVLGGLLENPIIELVLSQAPNKIALAWLQKKHVLQHKANMYFRVDGSTNPHALFPTKTGHSSG</sequence>
<dbReference type="Pfam" id="PF13041">
    <property type="entry name" value="PPR_2"/>
    <property type="match status" value="1"/>
</dbReference>
<proteinExistence type="predicted"/>
<accession>A0A9Q0W356</accession>
<organism evidence="3 4">
    <name type="scientific">Salix koriyanagi</name>
    <dbReference type="NCBI Taxonomy" id="2511006"/>
    <lineage>
        <taxon>Eukaryota</taxon>
        <taxon>Viridiplantae</taxon>
        <taxon>Streptophyta</taxon>
        <taxon>Embryophyta</taxon>
        <taxon>Tracheophyta</taxon>
        <taxon>Spermatophyta</taxon>
        <taxon>Magnoliopsida</taxon>
        <taxon>eudicotyledons</taxon>
        <taxon>Gunneridae</taxon>
        <taxon>Pentapetalae</taxon>
        <taxon>rosids</taxon>
        <taxon>fabids</taxon>
        <taxon>Malpighiales</taxon>
        <taxon>Salicaceae</taxon>
        <taxon>Saliceae</taxon>
        <taxon>Salix</taxon>
    </lineage>
</organism>
<gene>
    <name evidence="3" type="ORF">OIU74_026074</name>
</gene>
<protein>
    <recommendedName>
        <fullName evidence="5">Pentatricopeptide repeat-containing protein</fullName>
    </recommendedName>
</protein>
<evidence type="ECO:0000313" key="4">
    <source>
        <dbReference type="Proteomes" id="UP001151752"/>
    </source>
</evidence>
<evidence type="ECO:0000313" key="3">
    <source>
        <dbReference type="EMBL" id="KAJ6759519.1"/>
    </source>
</evidence>
<evidence type="ECO:0000256" key="2">
    <source>
        <dbReference type="PROSITE-ProRule" id="PRU00708"/>
    </source>
</evidence>
<dbReference type="InterPro" id="IPR011990">
    <property type="entry name" value="TPR-like_helical_dom_sf"/>
</dbReference>
<dbReference type="InterPro" id="IPR046960">
    <property type="entry name" value="PPR_At4g14850-like_plant"/>
</dbReference>
<evidence type="ECO:0000256" key="1">
    <source>
        <dbReference type="ARBA" id="ARBA00022737"/>
    </source>
</evidence>
<dbReference type="PROSITE" id="PS51375">
    <property type="entry name" value="PPR"/>
    <property type="match status" value="1"/>
</dbReference>
<keyword evidence="4" id="KW-1185">Reference proteome</keyword>
<dbReference type="Gene3D" id="1.25.40.10">
    <property type="entry name" value="Tetratricopeptide repeat domain"/>
    <property type="match status" value="1"/>
</dbReference>
<dbReference type="AlphaFoldDB" id="A0A9Q0W356"/>
<dbReference type="GO" id="GO:0003723">
    <property type="term" value="F:RNA binding"/>
    <property type="evidence" value="ECO:0007669"/>
    <property type="project" value="InterPro"/>
</dbReference>
<dbReference type="EMBL" id="JAPFFM010000006">
    <property type="protein sequence ID" value="KAJ6759519.1"/>
    <property type="molecule type" value="Genomic_DNA"/>
</dbReference>
<reference evidence="3" key="2">
    <citation type="journal article" date="2023" name="Int. J. Mol. Sci.">
        <title>De Novo Assembly and Annotation of 11 Diverse Shrub Willow (Salix) Genomes Reveals Novel Gene Organization in Sex-Linked Regions.</title>
        <authorList>
            <person name="Hyden B."/>
            <person name="Feng K."/>
            <person name="Yates T.B."/>
            <person name="Jawdy S."/>
            <person name="Cereghino C."/>
            <person name="Smart L.B."/>
            <person name="Muchero W."/>
        </authorList>
    </citation>
    <scope>NUCLEOTIDE SEQUENCE</scope>
    <source>
        <tissue evidence="3">Shoot tip</tissue>
    </source>
</reference>
<dbReference type="InterPro" id="IPR002885">
    <property type="entry name" value="PPR_rpt"/>
</dbReference>
<dbReference type="GO" id="GO:0009451">
    <property type="term" value="P:RNA modification"/>
    <property type="evidence" value="ECO:0007669"/>
    <property type="project" value="InterPro"/>
</dbReference>
<dbReference type="NCBIfam" id="TIGR00756">
    <property type="entry name" value="PPR"/>
    <property type="match status" value="2"/>
</dbReference>
<dbReference type="Proteomes" id="UP001151752">
    <property type="component" value="Chromosome 18"/>
</dbReference>
<dbReference type="PANTHER" id="PTHR47926">
    <property type="entry name" value="PENTATRICOPEPTIDE REPEAT-CONTAINING PROTEIN"/>
    <property type="match status" value="1"/>
</dbReference>
<name>A0A9Q0W356_9ROSI</name>
<reference evidence="3" key="1">
    <citation type="submission" date="2022-11" db="EMBL/GenBank/DDBJ databases">
        <authorList>
            <person name="Hyden B.L."/>
            <person name="Feng K."/>
            <person name="Yates T."/>
            <person name="Jawdy S."/>
            <person name="Smart L.B."/>
            <person name="Muchero W."/>
        </authorList>
    </citation>
    <scope>NUCLEOTIDE SEQUENCE</scope>
    <source>
        <tissue evidence="3">Shoot tip</tissue>
    </source>
</reference>
<evidence type="ECO:0008006" key="5">
    <source>
        <dbReference type="Google" id="ProtNLM"/>
    </source>
</evidence>
<keyword evidence="1" id="KW-0677">Repeat</keyword>
<dbReference type="PANTHER" id="PTHR47926:SF436">
    <property type="entry name" value="PENTATRICOPEPTIDE REPEAT-CONTAINING PROTEIN ELI1, CHLOROPLASTIC-LIKE ISOFORM X2"/>
    <property type="match status" value="1"/>
</dbReference>
<dbReference type="FunFam" id="1.25.40.10:FF:000090">
    <property type="entry name" value="Pentatricopeptide repeat-containing protein, chloroplastic"/>
    <property type="match status" value="1"/>
</dbReference>
<feature type="repeat" description="PPR" evidence="2">
    <location>
        <begin position="75"/>
        <end position="109"/>
    </location>
</feature>